<dbReference type="EMBL" id="CAADRA010007547">
    <property type="protein sequence ID" value="VFU01950.1"/>
    <property type="molecule type" value="Genomic_DNA"/>
</dbReference>
<dbReference type="PANTHER" id="PTHR24346:SF30">
    <property type="entry name" value="MATERNAL EMBRYONIC LEUCINE ZIPPER KINASE"/>
    <property type="match status" value="1"/>
</dbReference>
<keyword evidence="1" id="KW-0547">Nucleotide-binding</keyword>
<feature type="domain" description="Protein kinase" evidence="3">
    <location>
        <begin position="9"/>
        <end position="271"/>
    </location>
</feature>
<dbReference type="AlphaFoldDB" id="A0A485LU72"/>
<dbReference type="OrthoDB" id="193931at2759"/>
<dbReference type="InterPro" id="IPR000719">
    <property type="entry name" value="Prot_kinase_dom"/>
</dbReference>
<dbReference type="SUPFAM" id="SSF56112">
    <property type="entry name" value="Protein kinase-like (PK-like)"/>
    <property type="match status" value="1"/>
</dbReference>
<dbReference type="GO" id="GO:0004674">
    <property type="term" value="F:protein serine/threonine kinase activity"/>
    <property type="evidence" value="ECO:0007669"/>
    <property type="project" value="TreeGrafter"/>
</dbReference>
<dbReference type="InterPro" id="IPR011009">
    <property type="entry name" value="Kinase-like_dom_sf"/>
</dbReference>
<evidence type="ECO:0000256" key="1">
    <source>
        <dbReference type="ARBA" id="ARBA00022741"/>
    </source>
</evidence>
<reference evidence="5 6" key="1">
    <citation type="submission" date="2019-03" db="EMBL/GenBank/DDBJ databases">
        <authorList>
            <person name="Gaulin E."/>
            <person name="Dumas B."/>
        </authorList>
    </citation>
    <scope>NUCLEOTIDE SEQUENCE [LARGE SCALE GENOMIC DNA]</scope>
    <source>
        <strain evidence="5">CBS 568.67</strain>
    </source>
</reference>
<dbReference type="GO" id="GO:0005524">
    <property type="term" value="F:ATP binding"/>
    <property type="evidence" value="ECO:0007669"/>
    <property type="project" value="UniProtKB-KW"/>
</dbReference>
<dbReference type="Proteomes" id="UP000332933">
    <property type="component" value="Unassembled WGS sequence"/>
</dbReference>
<dbReference type="PROSITE" id="PS50011">
    <property type="entry name" value="PROTEIN_KINASE_DOM"/>
    <property type="match status" value="1"/>
</dbReference>
<evidence type="ECO:0000259" key="3">
    <source>
        <dbReference type="PROSITE" id="PS50011"/>
    </source>
</evidence>
<gene>
    <name evidence="5" type="primary">Aste57867_25325</name>
    <name evidence="4" type="ORF">As57867_025247</name>
    <name evidence="5" type="ORF">ASTE57867_25325</name>
</gene>
<evidence type="ECO:0000313" key="5">
    <source>
        <dbReference type="EMBL" id="VFU01950.1"/>
    </source>
</evidence>
<dbReference type="Gene3D" id="1.10.510.10">
    <property type="entry name" value="Transferase(Phosphotransferase) domain 1"/>
    <property type="match status" value="1"/>
</dbReference>
<dbReference type="GO" id="GO:0035556">
    <property type="term" value="P:intracellular signal transduction"/>
    <property type="evidence" value="ECO:0007669"/>
    <property type="project" value="TreeGrafter"/>
</dbReference>
<organism evidence="5 6">
    <name type="scientific">Aphanomyces stellatus</name>
    <dbReference type="NCBI Taxonomy" id="120398"/>
    <lineage>
        <taxon>Eukaryota</taxon>
        <taxon>Sar</taxon>
        <taxon>Stramenopiles</taxon>
        <taxon>Oomycota</taxon>
        <taxon>Saprolegniomycetes</taxon>
        <taxon>Saprolegniales</taxon>
        <taxon>Verrucalvaceae</taxon>
        <taxon>Aphanomyces</taxon>
    </lineage>
</organism>
<dbReference type="GO" id="GO:0005737">
    <property type="term" value="C:cytoplasm"/>
    <property type="evidence" value="ECO:0007669"/>
    <property type="project" value="TreeGrafter"/>
</dbReference>
<proteinExistence type="predicted"/>
<dbReference type="PANTHER" id="PTHR24346">
    <property type="entry name" value="MAP/MICROTUBULE AFFINITY-REGULATING KINASE"/>
    <property type="match status" value="1"/>
</dbReference>
<evidence type="ECO:0000256" key="2">
    <source>
        <dbReference type="ARBA" id="ARBA00022840"/>
    </source>
</evidence>
<keyword evidence="6" id="KW-1185">Reference proteome</keyword>
<dbReference type="EMBL" id="VJMH01007521">
    <property type="protein sequence ID" value="KAF0682527.1"/>
    <property type="molecule type" value="Genomic_DNA"/>
</dbReference>
<name>A0A485LU72_9STRA</name>
<dbReference type="Pfam" id="PF00069">
    <property type="entry name" value="Pkinase"/>
    <property type="match status" value="1"/>
</dbReference>
<sequence length="309" mass="34567">MQHYLIEEGDNNSIVAPDLFGSVVLATHKDTKSRVAIKRLSLDKASPQYTHMTMERRVNKHVKKLGGHANIVALVDSFEDNSIDHLVLEHCAKGSLFDVLAATTDKRFSHRDSIEYFAQIADGVAFLKKLGYAHCDLSLENVLVSATNVAKLSDFGLAADASVKKTAPVGKYFYMAPEMYDGHKYDPCQADVWSLGILLFIMLTGVAPFRQARVMDDQFEHFKQEGLGALCESLRVAHLVPTDTFLLLEGMLQINPAARLTISDVVYHLCVPEAVAPRRKLSFFQKVLDPFKGRKLSRSNSFQHHRTTF</sequence>
<protein>
    <submittedName>
        <fullName evidence="5">Aste57867_25325 protein</fullName>
    </submittedName>
</protein>
<accession>A0A485LU72</accession>
<keyword evidence="2" id="KW-0067">ATP-binding</keyword>
<reference evidence="4" key="2">
    <citation type="submission" date="2019-06" db="EMBL/GenBank/DDBJ databases">
        <title>Genomics analysis of Aphanomyces spp. identifies a new class of oomycete effector associated with host adaptation.</title>
        <authorList>
            <person name="Gaulin E."/>
        </authorList>
    </citation>
    <scope>NUCLEOTIDE SEQUENCE</scope>
    <source>
        <strain evidence="4">CBS 578.67</strain>
    </source>
</reference>
<evidence type="ECO:0000313" key="4">
    <source>
        <dbReference type="EMBL" id="KAF0682527.1"/>
    </source>
</evidence>
<evidence type="ECO:0000313" key="6">
    <source>
        <dbReference type="Proteomes" id="UP000332933"/>
    </source>
</evidence>